<protein>
    <submittedName>
        <fullName evidence="1">Uncharacterized protein</fullName>
    </submittedName>
</protein>
<dbReference type="AlphaFoldDB" id="A0A5C3PU42"/>
<name>A0A5C3PU42_9APHY</name>
<dbReference type="InParanoid" id="A0A5C3PU42"/>
<dbReference type="Proteomes" id="UP000308197">
    <property type="component" value="Unassembled WGS sequence"/>
</dbReference>
<organism evidence="1 2">
    <name type="scientific">Polyporus arcularius HHB13444</name>
    <dbReference type="NCBI Taxonomy" id="1314778"/>
    <lineage>
        <taxon>Eukaryota</taxon>
        <taxon>Fungi</taxon>
        <taxon>Dikarya</taxon>
        <taxon>Basidiomycota</taxon>
        <taxon>Agaricomycotina</taxon>
        <taxon>Agaricomycetes</taxon>
        <taxon>Polyporales</taxon>
        <taxon>Polyporaceae</taxon>
        <taxon>Polyporus</taxon>
    </lineage>
</organism>
<keyword evidence="2" id="KW-1185">Reference proteome</keyword>
<dbReference type="EMBL" id="ML211023">
    <property type="protein sequence ID" value="TFK91308.1"/>
    <property type="molecule type" value="Genomic_DNA"/>
</dbReference>
<evidence type="ECO:0000313" key="2">
    <source>
        <dbReference type="Proteomes" id="UP000308197"/>
    </source>
</evidence>
<evidence type="ECO:0000313" key="1">
    <source>
        <dbReference type="EMBL" id="TFK91308.1"/>
    </source>
</evidence>
<reference evidence="1 2" key="1">
    <citation type="journal article" date="2019" name="Nat. Ecol. Evol.">
        <title>Megaphylogeny resolves global patterns of mushroom evolution.</title>
        <authorList>
            <person name="Varga T."/>
            <person name="Krizsan K."/>
            <person name="Foldi C."/>
            <person name="Dima B."/>
            <person name="Sanchez-Garcia M."/>
            <person name="Sanchez-Ramirez S."/>
            <person name="Szollosi G.J."/>
            <person name="Szarkandi J.G."/>
            <person name="Papp V."/>
            <person name="Albert L."/>
            <person name="Andreopoulos W."/>
            <person name="Angelini C."/>
            <person name="Antonin V."/>
            <person name="Barry K.W."/>
            <person name="Bougher N.L."/>
            <person name="Buchanan P."/>
            <person name="Buyck B."/>
            <person name="Bense V."/>
            <person name="Catcheside P."/>
            <person name="Chovatia M."/>
            <person name="Cooper J."/>
            <person name="Damon W."/>
            <person name="Desjardin D."/>
            <person name="Finy P."/>
            <person name="Geml J."/>
            <person name="Haridas S."/>
            <person name="Hughes K."/>
            <person name="Justo A."/>
            <person name="Karasinski D."/>
            <person name="Kautmanova I."/>
            <person name="Kiss B."/>
            <person name="Kocsube S."/>
            <person name="Kotiranta H."/>
            <person name="LaButti K.M."/>
            <person name="Lechner B.E."/>
            <person name="Liimatainen K."/>
            <person name="Lipzen A."/>
            <person name="Lukacs Z."/>
            <person name="Mihaltcheva S."/>
            <person name="Morgado L.N."/>
            <person name="Niskanen T."/>
            <person name="Noordeloos M.E."/>
            <person name="Ohm R.A."/>
            <person name="Ortiz-Santana B."/>
            <person name="Ovrebo C."/>
            <person name="Racz N."/>
            <person name="Riley R."/>
            <person name="Savchenko A."/>
            <person name="Shiryaev A."/>
            <person name="Soop K."/>
            <person name="Spirin V."/>
            <person name="Szebenyi C."/>
            <person name="Tomsovsky M."/>
            <person name="Tulloss R.E."/>
            <person name="Uehling J."/>
            <person name="Grigoriev I.V."/>
            <person name="Vagvolgyi C."/>
            <person name="Papp T."/>
            <person name="Martin F.M."/>
            <person name="Miettinen O."/>
            <person name="Hibbett D.S."/>
            <person name="Nagy L.G."/>
        </authorList>
    </citation>
    <scope>NUCLEOTIDE SEQUENCE [LARGE SCALE GENOMIC DNA]</scope>
    <source>
        <strain evidence="1 2">HHB13444</strain>
    </source>
</reference>
<proteinExistence type="predicted"/>
<gene>
    <name evidence="1" type="ORF">K466DRAFT_596226</name>
</gene>
<accession>A0A5C3PU42</accession>
<sequence>MNTTPTHLLDLFVSSSRGSPHSSPPGMRLGIIEVLADQFQSIEGDVVLNVVGAIERAHVLNQELPISPFAIDVTYQVRDNGPVTLTLGQKQGREFPVDLRDVADDGDRRLVVYGRAGKERNTVDSERILSLSFVVANFVKTGYVRTVESEPIDNARVDGDPFNVPDVCASGGFEVMQVTAVSAGVPIPQFRLRA</sequence>